<accession>A0ABP0W682</accession>
<dbReference type="Gene3D" id="1.10.238.10">
    <property type="entry name" value="EF-hand"/>
    <property type="match status" value="1"/>
</dbReference>
<dbReference type="SUPFAM" id="SSF47473">
    <property type="entry name" value="EF-hand"/>
    <property type="match status" value="1"/>
</dbReference>
<evidence type="ECO:0000256" key="1">
    <source>
        <dbReference type="ARBA" id="ARBA00022837"/>
    </source>
</evidence>
<name>A0ABP0W682_9BRYO</name>
<dbReference type="InterPro" id="IPR011992">
    <property type="entry name" value="EF-hand-dom_pair"/>
</dbReference>
<dbReference type="PANTHER" id="PTHR47319:SF4">
    <property type="entry name" value="CALCIUM-BINDING PROTEIN KIC"/>
    <property type="match status" value="1"/>
</dbReference>
<reference evidence="3" key="1">
    <citation type="submission" date="2024-02" db="EMBL/GenBank/DDBJ databases">
        <authorList>
            <consortium name="ELIXIR-Norway"/>
            <consortium name="Elixir Norway"/>
        </authorList>
    </citation>
    <scope>NUCLEOTIDE SEQUENCE</scope>
</reference>
<evidence type="ECO:0000313" key="4">
    <source>
        <dbReference type="Proteomes" id="UP001497444"/>
    </source>
</evidence>
<dbReference type="InterPro" id="IPR002048">
    <property type="entry name" value="EF_hand_dom"/>
</dbReference>
<dbReference type="PANTHER" id="PTHR47319">
    <property type="entry name" value="CALCIUM-BINDING PROTEIN KIC"/>
    <property type="match status" value="1"/>
</dbReference>
<dbReference type="SMART" id="SM00054">
    <property type="entry name" value="EFh"/>
    <property type="match status" value="1"/>
</dbReference>
<evidence type="ECO:0000313" key="3">
    <source>
        <dbReference type="EMBL" id="CAK9261962.1"/>
    </source>
</evidence>
<dbReference type="EMBL" id="OZ020109">
    <property type="protein sequence ID" value="CAK9261962.1"/>
    <property type="molecule type" value="Genomic_DNA"/>
</dbReference>
<dbReference type="PROSITE" id="PS50222">
    <property type="entry name" value="EF_HAND_2"/>
    <property type="match status" value="1"/>
</dbReference>
<protein>
    <recommendedName>
        <fullName evidence="2">EF-hand domain-containing protein</fullName>
    </recommendedName>
</protein>
<dbReference type="InterPro" id="IPR018247">
    <property type="entry name" value="EF_Hand_1_Ca_BS"/>
</dbReference>
<evidence type="ECO:0000259" key="2">
    <source>
        <dbReference type="PROSITE" id="PS50222"/>
    </source>
</evidence>
<gene>
    <name evidence="3" type="ORF">CSSPJE1EN1_LOCUS7440</name>
</gene>
<dbReference type="PROSITE" id="PS00018">
    <property type="entry name" value="EF_HAND_1"/>
    <property type="match status" value="1"/>
</dbReference>
<dbReference type="Pfam" id="PF13833">
    <property type="entry name" value="EF-hand_8"/>
    <property type="match status" value="1"/>
</dbReference>
<sequence>MVGRECCNNNMQTTEVFHDFLPIMAQRLKEEDFIMELCNGFRFVADPDIYKITLASLKKNAKWLGLEGMTDDDLRAMIKEGDIDGDGALNEREFCLLMVRTSPSLLSQAETWLEDTLEREFAEEWFMDEEGYM</sequence>
<dbReference type="InterPro" id="IPR044205">
    <property type="entry name" value="KIC/PBP1/KRP1"/>
</dbReference>
<keyword evidence="4" id="KW-1185">Reference proteome</keyword>
<keyword evidence="1" id="KW-0106">Calcium</keyword>
<dbReference type="Proteomes" id="UP001497444">
    <property type="component" value="Chromosome 14"/>
</dbReference>
<proteinExistence type="predicted"/>
<feature type="domain" description="EF-hand" evidence="2">
    <location>
        <begin position="69"/>
        <end position="104"/>
    </location>
</feature>
<organism evidence="3 4">
    <name type="scientific">Sphagnum jensenii</name>
    <dbReference type="NCBI Taxonomy" id="128206"/>
    <lineage>
        <taxon>Eukaryota</taxon>
        <taxon>Viridiplantae</taxon>
        <taxon>Streptophyta</taxon>
        <taxon>Embryophyta</taxon>
        <taxon>Bryophyta</taxon>
        <taxon>Sphagnophytina</taxon>
        <taxon>Sphagnopsida</taxon>
        <taxon>Sphagnales</taxon>
        <taxon>Sphagnaceae</taxon>
        <taxon>Sphagnum</taxon>
    </lineage>
</organism>